<dbReference type="STRING" id="1215343.B488_08030"/>
<dbReference type="Pfam" id="PF02223">
    <property type="entry name" value="Thymidylate_kin"/>
    <property type="match status" value="1"/>
</dbReference>
<dbReference type="PANTHER" id="PTHR10344:SF4">
    <property type="entry name" value="UMP-CMP KINASE 2, MITOCHONDRIAL"/>
    <property type="match status" value="1"/>
</dbReference>
<evidence type="ECO:0000256" key="12">
    <source>
        <dbReference type="HAMAP-Rule" id="MF_00165"/>
    </source>
</evidence>
<dbReference type="NCBIfam" id="TIGR00041">
    <property type="entry name" value="DTMP_kinase"/>
    <property type="match status" value="1"/>
</dbReference>
<keyword evidence="7 12" id="KW-0418">Kinase</keyword>
<dbReference type="GO" id="GO:0005524">
    <property type="term" value="F:ATP binding"/>
    <property type="evidence" value="ECO:0007669"/>
    <property type="project" value="UniProtKB-UniRule"/>
</dbReference>
<dbReference type="HAMAP" id="MF_00165">
    <property type="entry name" value="Thymidylate_kinase"/>
    <property type="match status" value="1"/>
</dbReference>
<dbReference type="FunFam" id="3.40.50.300:FF:000225">
    <property type="entry name" value="Thymidylate kinase"/>
    <property type="match status" value="1"/>
</dbReference>
<accession>L0EVB5</accession>
<keyword evidence="4 12" id="KW-0808">Transferase</keyword>
<dbReference type="SMR" id="L0EVB5"/>
<evidence type="ECO:0000256" key="2">
    <source>
        <dbReference type="ARBA" id="ARBA00012980"/>
    </source>
</evidence>
<evidence type="ECO:0000256" key="1">
    <source>
        <dbReference type="ARBA" id="ARBA00009776"/>
    </source>
</evidence>
<dbReference type="RefSeq" id="WP_015273222.1">
    <property type="nucleotide sequence ID" value="NC_019907.1"/>
</dbReference>
<dbReference type="Proteomes" id="UP000010799">
    <property type="component" value="Chromosome"/>
</dbReference>
<gene>
    <name evidence="12" type="primary">tmk</name>
    <name evidence="14" type="ordered locus">B488_08030</name>
</gene>
<keyword evidence="6 12" id="KW-0547">Nucleotide-binding</keyword>
<evidence type="ECO:0000256" key="5">
    <source>
        <dbReference type="ARBA" id="ARBA00022727"/>
    </source>
</evidence>
<dbReference type="PROSITE" id="PS01331">
    <property type="entry name" value="THYMIDYLATE_KINASE"/>
    <property type="match status" value="1"/>
</dbReference>
<evidence type="ECO:0000256" key="10">
    <source>
        <dbReference type="ARBA" id="ARBA00048743"/>
    </source>
</evidence>
<dbReference type="AlphaFoldDB" id="L0EVB5"/>
<evidence type="ECO:0000256" key="6">
    <source>
        <dbReference type="ARBA" id="ARBA00022741"/>
    </source>
</evidence>
<sequence length="222" mass="25036">MRGLFVTFEGIEGAGKSTQMTSLAQSLRQRSYDVCVTREPGGSPAAEALRYILLSSMAEKDFGPDMEAILFAAARHDHVETIIRPAILSGKIVLCDRFIDSTYAYQIKEELNNRQFVTALQELAVEDMLPDCTIILDLPADVGLERVARRQKAQGKENTPLDRFEKEYIAVHEQRRQSFLKIAQDNPCRCYPVDSTKNCEYIAEQILKIVETCLLKRGESTV</sequence>
<evidence type="ECO:0000313" key="14">
    <source>
        <dbReference type="EMBL" id="AGA64795.1"/>
    </source>
</evidence>
<dbReference type="InterPro" id="IPR018095">
    <property type="entry name" value="Thymidylate_kin_CS"/>
</dbReference>
<dbReference type="KEGG" id="lcc:B488_08030"/>
<protein>
    <recommendedName>
        <fullName evidence="3 12">Thymidylate kinase</fullName>
        <ecNumber evidence="2 12">2.7.4.9</ecNumber>
    </recommendedName>
    <alternativeName>
        <fullName evidence="9 12">dTMP kinase</fullName>
    </alternativeName>
</protein>
<evidence type="ECO:0000256" key="11">
    <source>
        <dbReference type="ARBA" id="ARBA00057735"/>
    </source>
</evidence>
<dbReference type="CDD" id="cd01672">
    <property type="entry name" value="TMPK"/>
    <property type="match status" value="1"/>
</dbReference>
<evidence type="ECO:0000259" key="13">
    <source>
        <dbReference type="Pfam" id="PF02223"/>
    </source>
</evidence>
<dbReference type="eggNOG" id="COG0125">
    <property type="taxonomic scope" value="Bacteria"/>
</dbReference>
<dbReference type="HOGENOM" id="CLU_049131_0_0_5"/>
<evidence type="ECO:0000256" key="3">
    <source>
        <dbReference type="ARBA" id="ARBA00017144"/>
    </source>
</evidence>
<dbReference type="GO" id="GO:0006235">
    <property type="term" value="P:dTTP biosynthetic process"/>
    <property type="evidence" value="ECO:0007669"/>
    <property type="project" value="UniProtKB-UniRule"/>
</dbReference>
<evidence type="ECO:0000256" key="4">
    <source>
        <dbReference type="ARBA" id="ARBA00022679"/>
    </source>
</evidence>
<dbReference type="InterPro" id="IPR039430">
    <property type="entry name" value="Thymidylate_kin-like_dom"/>
</dbReference>
<dbReference type="PANTHER" id="PTHR10344">
    <property type="entry name" value="THYMIDYLATE KINASE"/>
    <property type="match status" value="1"/>
</dbReference>
<evidence type="ECO:0000256" key="8">
    <source>
        <dbReference type="ARBA" id="ARBA00022840"/>
    </source>
</evidence>
<evidence type="ECO:0000256" key="7">
    <source>
        <dbReference type="ARBA" id="ARBA00022777"/>
    </source>
</evidence>
<dbReference type="Gene3D" id="3.40.50.300">
    <property type="entry name" value="P-loop containing nucleotide triphosphate hydrolases"/>
    <property type="match status" value="1"/>
</dbReference>
<comment type="function">
    <text evidence="11 12">Phosphorylation of dTMP to form dTDP in both de novo and salvage pathways of dTTP synthesis.</text>
</comment>
<keyword evidence="5 12" id="KW-0545">Nucleotide biosynthesis</keyword>
<dbReference type="GO" id="GO:0005829">
    <property type="term" value="C:cytosol"/>
    <property type="evidence" value="ECO:0007669"/>
    <property type="project" value="TreeGrafter"/>
</dbReference>
<name>L0EVB5_LIBCB</name>
<comment type="catalytic activity">
    <reaction evidence="10 12">
        <text>dTMP + ATP = dTDP + ADP</text>
        <dbReference type="Rhea" id="RHEA:13517"/>
        <dbReference type="ChEBI" id="CHEBI:30616"/>
        <dbReference type="ChEBI" id="CHEBI:58369"/>
        <dbReference type="ChEBI" id="CHEBI:63528"/>
        <dbReference type="ChEBI" id="CHEBI:456216"/>
        <dbReference type="EC" id="2.7.4.9"/>
    </reaction>
</comment>
<comment type="similarity">
    <text evidence="1 12">Belongs to the thymidylate kinase family.</text>
</comment>
<dbReference type="EMBL" id="CP003789">
    <property type="protein sequence ID" value="AGA64795.1"/>
    <property type="molecule type" value="Genomic_DNA"/>
</dbReference>
<dbReference type="SUPFAM" id="SSF52540">
    <property type="entry name" value="P-loop containing nucleoside triphosphate hydrolases"/>
    <property type="match status" value="1"/>
</dbReference>
<reference evidence="14 15" key="1">
    <citation type="journal article" date="2012" name="Stand. Genomic Sci.">
        <title>Complete genome sequence of Liberibacter crescens BT-1.</title>
        <authorList>
            <person name="Leonard M.T."/>
            <person name="Fagen J.R."/>
            <person name="Davis-Richardson A.G."/>
            <person name="Davis M.J."/>
            <person name="Triplett E.W."/>
        </authorList>
    </citation>
    <scope>NUCLEOTIDE SEQUENCE [LARGE SCALE GENOMIC DNA]</scope>
    <source>
        <strain evidence="14 15">BT-1</strain>
    </source>
</reference>
<evidence type="ECO:0000256" key="9">
    <source>
        <dbReference type="ARBA" id="ARBA00029962"/>
    </source>
</evidence>
<dbReference type="InterPro" id="IPR027417">
    <property type="entry name" value="P-loop_NTPase"/>
</dbReference>
<dbReference type="GO" id="GO:0006233">
    <property type="term" value="P:dTDP biosynthetic process"/>
    <property type="evidence" value="ECO:0007669"/>
    <property type="project" value="InterPro"/>
</dbReference>
<dbReference type="GO" id="GO:0004798">
    <property type="term" value="F:dTMP kinase activity"/>
    <property type="evidence" value="ECO:0007669"/>
    <property type="project" value="UniProtKB-UniRule"/>
</dbReference>
<proteinExistence type="inferred from homology"/>
<feature type="binding site" evidence="12">
    <location>
        <begin position="10"/>
        <end position="17"/>
    </location>
    <ligand>
        <name>ATP</name>
        <dbReference type="ChEBI" id="CHEBI:30616"/>
    </ligand>
</feature>
<dbReference type="GO" id="GO:0006227">
    <property type="term" value="P:dUDP biosynthetic process"/>
    <property type="evidence" value="ECO:0007669"/>
    <property type="project" value="TreeGrafter"/>
</dbReference>
<organism evidence="14 15">
    <name type="scientific">Liberibacter crescens (strain BT-1)</name>
    <dbReference type="NCBI Taxonomy" id="1215343"/>
    <lineage>
        <taxon>Bacteria</taxon>
        <taxon>Pseudomonadati</taxon>
        <taxon>Pseudomonadota</taxon>
        <taxon>Alphaproteobacteria</taxon>
        <taxon>Hyphomicrobiales</taxon>
        <taxon>Rhizobiaceae</taxon>
        <taxon>Liberibacter</taxon>
    </lineage>
</organism>
<dbReference type="EC" id="2.7.4.9" evidence="2 12"/>
<feature type="domain" description="Thymidylate kinase-like" evidence="13">
    <location>
        <begin position="8"/>
        <end position="206"/>
    </location>
</feature>
<dbReference type="InterPro" id="IPR018094">
    <property type="entry name" value="Thymidylate_kinase"/>
</dbReference>
<dbReference type="PATRIC" id="fig|1215343.11.peg.826"/>
<evidence type="ECO:0000313" key="15">
    <source>
        <dbReference type="Proteomes" id="UP000010799"/>
    </source>
</evidence>
<keyword evidence="8 12" id="KW-0067">ATP-binding</keyword>
<keyword evidence="15" id="KW-1185">Reference proteome</keyword>